<organism evidence="2 3">
    <name type="scientific">Calocera cornea HHB12733</name>
    <dbReference type="NCBI Taxonomy" id="1353952"/>
    <lineage>
        <taxon>Eukaryota</taxon>
        <taxon>Fungi</taxon>
        <taxon>Dikarya</taxon>
        <taxon>Basidiomycota</taxon>
        <taxon>Agaricomycotina</taxon>
        <taxon>Dacrymycetes</taxon>
        <taxon>Dacrymycetales</taxon>
        <taxon>Dacrymycetaceae</taxon>
        <taxon>Calocera</taxon>
    </lineage>
</organism>
<dbReference type="AlphaFoldDB" id="A0A165JYY6"/>
<dbReference type="Pfam" id="PF12697">
    <property type="entry name" value="Abhydrolase_6"/>
    <property type="match status" value="1"/>
</dbReference>
<dbReference type="InterPro" id="IPR000073">
    <property type="entry name" value="AB_hydrolase_1"/>
</dbReference>
<protein>
    <submittedName>
        <fullName evidence="2">Alpha/beta-hydrolase</fullName>
    </submittedName>
</protein>
<evidence type="ECO:0000313" key="3">
    <source>
        <dbReference type="Proteomes" id="UP000076842"/>
    </source>
</evidence>
<evidence type="ECO:0000259" key="1">
    <source>
        <dbReference type="Pfam" id="PF12697"/>
    </source>
</evidence>
<keyword evidence="3" id="KW-1185">Reference proteome</keyword>
<accession>A0A165JYY6</accession>
<gene>
    <name evidence="2" type="ORF">CALCODRAFT_489807</name>
</gene>
<dbReference type="SUPFAM" id="SSF53474">
    <property type="entry name" value="alpha/beta-Hydrolases"/>
    <property type="match status" value="1"/>
</dbReference>
<dbReference type="OrthoDB" id="5311491at2759"/>
<name>A0A165JYY6_9BASI</name>
<sequence>MSFEPAVATLESVTGEEPVKLSYYDSQPGRTEGLYTTLIVVHGNGYNGSIWSPWAPTLPEDIRLIAYNRRGYGGSSPIYNPPNPVPGQVAGRGILDVMGMVKHCVEVLKVPAKDPATGKGGIALMGWSRGCVLMVGLLDLYPTLPSTEGKFGLPASIPTLTPALKSHLATVLHYEPPLQAVGIPPGELPAMKVPVSEQGRVFGEWMKSMVPDHAKPILDKAFQVENVPVDTAMILVENGDWPAAEVIAKRAMSKIPEGVSNGLLYGTKSLDYVYDVVPVYKEIMADQPHTGSLSMEGTGHFAMASHPELLTKTVVELLNTL</sequence>
<dbReference type="GO" id="GO:0016787">
    <property type="term" value="F:hydrolase activity"/>
    <property type="evidence" value="ECO:0007669"/>
    <property type="project" value="UniProtKB-KW"/>
</dbReference>
<dbReference type="InterPro" id="IPR029058">
    <property type="entry name" value="AB_hydrolase_fold"/>
</dbReference>
<dbReference type="Proteomes" id="UP000076842">
    <property type="component" value="Unassembled WGS sequence"/>
</dbReference>
<reference evidence="2 3" key="1">
    <citation type="journal article" date="2016" name="Mol. Biol. Evol.">
        <title>Comparative Genomics of Early-Diverging Mushroom-Forming Fungi Provides Insights into the Origins of Lignocellulose Decay Capabilities.</title>
        <authorList>
            <person name="Nagy L.G."/>
            <person name="Riley R."/>
            <person name="Tritt A."/>
            <person name="Adam C."/>
            <person name="Daum C."/>
            <person name="Floudas D."/>
            <person name="Sun H."/>
            <person name="Yadav J.S."/>
            <person name="Pangilinan J."/>
            <person name="Larsson K.H."/>
            <person name="Matsuura K."/>
            <person name="Barry K."/>
            <person name="Labutti K."/>
            <person name="Kuo R."/>
            <person name="Ohm R.A."/>
            <person name="Bhattacharya S.S."/>
            <person name="Shirouzu T."/>
            <person name="Yoshinaga Y."/>
            <person name="Martin F.M."/>
            <person name="Grigoriev I.V."/>
            <person name="Hibbett D.S."/>
        </authorList>
    </citation>
    <scope>NUCLEOTIDE SEQUENCE [LARGE SCALE GENOMIC DNA]</scope>
    <source>
        <strain evidence="2 3">HHB12733</strain>
    </source>
</reference>
<dbReference type="Gene3D" id="3.40.50.1820">
    <property type="entry name" value="alpha/beta hydrolase"/>
    <property type="match status" value="1"/>
</dbReference>
<evidence type="ECO:0000313" key="2">
    <source>
        <dbReference type="EMBL" id="KZT62449.1"/>
    </source>
</evidence>
<proteinExistence type="predicted"/>
<keyword evidence="2" id="KW-0378">Hydrolase</keyword>
<dbReference type="InParanoid" id="A0A165JYY6"/>
<dbReference type="EMBL" id="KV423916">
    <property type="protein sequence ID" value="KZT62449.1"/>
    <property type="molecule type" value="Genomic_DNA"/>
</dbReference>
<feature type="domain" description="AB hydrolase-1" evidence="1">
    <location>
        <begin position="38"/>
        <end position="310"/>
    </location>
</feature>